<proteinExistence type="predicted"/>
<dbReference type="InterPro" id="IPR036188">
    <property type="entry name" value="FAD/NAD-bd_sf"/>
</dbReference>
<dbReference type="GO" id="GO:0004497">
    <property type="term" value="F:monooxygenase activity"/>
    <property type="evidence" value="ECO:0007669"/>
    <property type="project" value="TreeGrafter"/>
</dbReference>
<dbReference type="Proteomes" id="UP000545386">
    <property type="component" value="Unassembled WGS sequence"/>
</dbReference>
<sequence length="376" mass="41068">MLKQRSLEERTVDVAVIGAGQAGLATAYFLRRTNLSFVILDNQSEPGGAWRHGWKSLRLFSPANWSSLPGWPMPASSSGTYPSRDEVLDYFSRYEARYQFPVMRPVTVHAVTRKDGYLHTATTEGVWRSRAVVSATGNWSNPYIPAYPGMDNFEGTQQHSAHYIDAEPYRGKNVAIVGGGNSGAQILAEVSRVAKTLWITPSPPVFLPDDVDGRVLFERATERWLAQKEGRSVDLPVGGFGDIVMVPPVREARERGVLVAKRPFAKFSSTGIEWEDGRTQQLDAVIWCTGFRPALSHLAPLEIIAPDGRALVTESHSIKEPGLWLVGYGDWTGPASATLAGVMRAARSAAAEIAQQLATDIAKEAALHTDEKAPGN</sequence>
<comment type="caution">
    <text evidence="2">The sequence shown here is derived from an EMBL/GenBank/DDBJ whole genome shotgun (WGS) entry which is preliminary data.</text>
</comment>
<reference evidence="2 3" key="1">
    <citation type="submission" date="2020-08" db="EMBL/GenBank/DDBJ databases">
        <title>Paraeoetvoesia sp. YC-7-48 draft genome sequence.</title>
        <authorList>
            <person name="Yao L."/>
        </authorList>
    </citation>
    <scope>NUCLEOTIDE SEQUENCE [LARGE SCALE GENOMIC DNA]</scope>
    <source>
        <strain evidence="3">YC-7-48</strain>
    </source>
</reference>
<dbReference type="SUPFAM" id="SSF51905">
    <property type="entry name" value="FAD/NAD(P)-binding domain"/>
    <property type="match status" value="2"/>
</dbReference>
<evidence type="ECO:0000256" key="1">
    <source>
        <dbReference type="ARBA" id="ARBA00023002"/>
    </source>
</evidence>
<keyword evidence="1" id="KW-0560">Oxidoreductase</keyword>
<dbReference type="PANTHER" id="PTHR43539:SF78">
    <property type="entry name" value="FLAVIN-CONTAINING MONOOXYGENASE"/>
    <property type="match status" value="1"/>
</dbReference>
<evidence type="ECO:0000313" key="2">
    <source>
        <dbReference type="EMBL" id="MBC2770218.1"/>
    </source>
</evidence>
<name>A0A842HRG2_9BURK</name>
<dbReference type="PRINTS" id="PR00469">
    <property type="entry name" value="PNDRDTASEII"/>
</dbReference>
<gene>
    <name evidence="2" type="ORF">GTU67_09880</name>
</gene>
<keyword evidence="3" id="KW-1185">Reference proteome</keyword>
<protein>
    <submittedName>
        <fullName evidence="2">NAD(P)/FAD-dependent oxidoreductase</fullName>
    </submittedName>
</protein>
<dbReference type="Gene3D" id="3.50.50.60">
    <property type="entry name" value="FAD/NAD(P)-binding domain"/>
    <property type="match status" value="1"/>
</dbReference>
<dbReference type="Pfam" id="PF13738">
    <property type="entry name" value="Pyr_redox_3"/>
    <property type="match status" value="1"/>
</dbReference>
<dbReference type="InterPro" id="IPR050982">
    <property type="entry name" value="Auxin_biosynth/cation_transpt"/>
</dbReference>
<dbReference type="NCBIfam" id="NF040505">
    <property type="entry name" value="ArsO_flavin_mono"/>
    <property type="match status" value="1"/>
</dbReference>
<dbReference type="RefSeq" id="WP_185779912.1">
    <property type="nucleotide sequence ID" value="NZ_JACJUU010000007.1"/>
</dbReference>
<dbReference type="AlphaFoldDB" id="A0A842HRG2"/>
<evidence type="ECO:0000313" key="3">
    <source>
        <dbReference type="Proteomes" id="UP000545386"/>
    </source>
</evidence>
<organism evidence="2 3">
    <name type="scientific">Pusillimonas minor</name>
    <dbReference type="NCBI Taxonomy" id="2697024"/>
    <lineage>
        <taxon>Bacteria</taxon>
        <taxon>Pseudomonadati</taxon>
        <taxon>Pseudomonadota</taxon>
        <taxon>Betaproteobacteria</taxon>
        <taxon>Burkholderiales</taxon>
        <taxon>Alcaligenaceae</taxon>
        <taxon>Pusillimonas</taxon>
    </lineage>
</organism>
<dbReference type="GO" id="GO:0050660">
    <property type="term" value="F:flavin adenine dinucleotide binding"/>
    <property type="evidence" value="ECO:0007669"/>
    <property type="project" value="TreeGrafter"/>
</dbReference>
<accession>A0A842HRG2</accession>
<dbReference type="PRINTS" id="PR00368">
    <property type="entry name" value="FADPNR"/>
</dbReference>
<dbReference type="PANTHER" id="PTHR43539">
    <property type="entry name" value="FLAVIN-BINDING MONOOXYGENASE-LIKE PROTEIN (AFU_ORTHOLOGUE AFUA_4G09220)"/>
    <property type="match status" value="1"/>
</dbReference>
<dbReference type="EMBL" id="JACJUU010000007">
    <property type="protein sequence ID" value="MBC2770218.1"/>
    <property type="molecule type" value="Genomic_DNA"/>
</dbReference>